<dbReference type="EMBL" id="CP114052">
    <property type="protein sequence ID" value="WAW14768.1"/>
    <property type="molecule type" value="Genomic_DNA"/>
</dbReference>
<keyword evidence="2" id="KW-1185">Reference proteome</keyword>
<name>A0ABY7JRG0_9FIRM</name>
<dbReference type="RefSeq" id="WP_269311465.1">
    <property type="nucleotide sequence ID" value="NZ_CP114052.1"/>
</dbReference>
<evidence type="ECO:0000313" key="1">
    <source>
        <dbReference type="EMBL" id="WAW14768.1"/>
    </source>
</evidence>
<organism evidence="1 2">
    <name type="scientific">Peptostreptococcus equinus</name>
    <dbReference type="NCBI Taxonomy" id="3003601"/>
    <lineage>
        <taxon>Bacteria</taxon>
        <taxon>Bacillati</taxon>
        <taxon>Bacillota</taxon>
        <taxon>Clostridia</taxon>
        <taxon>Peptostreptococcales</taxon>
        <taxon>Peptostreptococcaceae</taxon>
        <taxon>Peptostreptococcus</taxon>
    </lineage>
</organism>
<evidence type="ECO:0000313" key="2">
    <source>
        <dbReference type="Proteomes" id="UP001164187"/>
    </source>
</evidence>
<gene>
    <name evidence="1" type="ORF">O0R46_09310</name>
</gene>
<reference evidence="1" key="1">
    <citation type="submission" date="2022-12" db="EMBL/GenBank/DDBJ databases">
        <title>Peptostreptococcus.</title>
        <authorList>
            <person name="Lee S.H."/>
        </authorList>
    </citation>
    <scope>NUCLEOTIDE SEQUENCE</scope>
    <source>
        <strain evidence="1">CBA3647</strain>
    </source>
</reference>
<dbReference type="Proteomes" id="UP001164187">
    <property type="component" value="Chromosome"/>
</dbReference>
<proteinExistence type="predicted"/>
<protein>
    <submittedName>
        <fullName evidence="1">Uncharacterized protein</fullName>
    </submittedName>
</protein>
<accession>A0ABY7JRG0</accession>
<sequence length="121" mass="13929">MLNFYDFKKMLKIRVGNLTKNNESVKLEYEELKNKILIKLYKKSDDSEKFFFLRGHALIISKDGKWFKAGEEFNLIENQDIKAELISLACDYCNIQAERGLGNDSIGKYSNANVGSSTYNV</sequence>